<protein>
    <recommendedName>
        <fullName evidence="3">MYND-type domain-containing protein</fullName>
    </recommendedName>
</protein>
<dbReference type="Proteomes" id="UP000219338">
    <property type="component" value="Unassembled WGS sequence"/>
</dbReference>
<reference evidence="2" key="1">
    <citation type="journal article" date="2017" name="Nat. Ecol. Evol.">
        <title>Genome expansion and lineage-specific genetic innovations in the forest pathogenic fungi Armillaria.</title>
        <authorList>
            <person name="Sipos G."/>
            <person name="Prasanna A.N."/>
            <person name="Walter M.C."/>
            <person name="O'Connor E."/>
            <person name="Balint B."/>
            <person name="Krizsan K."/>
            <person name="Kiss B."/>
            <person name="Hess J."/>
            <person name="Varga T."/>
            <person name="Slot J."/>
            <person name="Riley R."/>
            <person name="Boka B."/>
            <person name="Rigling D."/>
            <person name="Barry K."/>
            <person name="Lee J."/>
            <person name="Mihaltcheva S."/>
            <person name="LaButti K."/>
            <person name="Lipzen A."/>
            <person name="Waldron R."/>
            <person name="Moloney N.M."/>
            <person name="Sperisen C."/>
            <person name="Kredics L."/>
            <person name="Vagvoelgyi C."/>
            <person name="Patrignani A."/>
            <person name="Fitzpatrick D."/>
            <person name="Nagy I."/>
            <person name="Doyle S."/>
            <person name="Anderson J.B."/>
            <person name="Grigoriev I.V."/>
            <person name="Gueldener U."/>
            <person name="Muensterkoetter M."/>
            <person name="Nagy L.G."/>
        </authorList>
    </citation>
    <scope>NUCLEOTIDE SEQUENCE [LARGE SCALE GENOMIC DNA]</scope>
    <source>
        <strain evidence="2">C18/9</strain>
    </source>
</reference>
<dbReference type="STRING" id="47428.A0A284S1I7"/>
<dbReference type="SUPFAM" id="SSF144232">
    <property type="entry name" value="HIT/MYND zinc finger-like"/>
    <property type="match status" value="1"/>
</dbReference>
<evidence type="ECO:0000313" key="2">
    <source>
        <dbReference type="Proteomes" id="UP000219338"/>
    </source>
</evidence>
<gene>
    <name evidence="1" type="ORF">ARMOST_18357</name>
</gene>
<organism evidence="1 2">
    <name type="scientific">Armillaria ostoyae</name>
    <name type="common">Armillaria root rot fungus</name>
    <dbReference type="NCBI Taxonomy" id="47428"/>
    <lineage>
        <taxon>Eukaryota</taxon>
        <taxon>Fungi</taxon>
        <taxon>Dikarya</taxon>
        <taxon>Basidiomycota</taxon>
        <taxon>Agaricomycotina</taxon>
        <taxon>Agaricomycetes</taxon>
        <taxon>Agaricomycetidae</taxon>
        <taxon>Agaricales</taxon>
        <taxon>Marasmiineae</taxon>
        <taxon>Physalacriaceae</taxon>
        <taxon>Armillaria</taxon>
    </lineage>
</organism>
<dbReference type="EMBL" id="FUEG01000025">
    <property type="protein sequence ID" value="SJL14881.1"/>
    <property type="molecule type" value="Genomic_DNA"/>
</dbReference>
<dbReference type="Gene3D" id="6.10.140.2220">
    <property type="match status" value="1"/>
</dbReference>
<proteinExistence type="predicted"/>
<evidence type="ECO:0008006" key="3">
    <source>
        <dbReference type="Google" id="ProtNLM"/>
    </source>
</evidence>
<sequence>MVRVVPYWELQANFKLCRYHTDSRLDRTLYTQEEVPYCSPECQKSAWKYGPAPHKAVCRKLRKFCEVLKLPAKPEQVEDSVVDKWCETMGISLDDVVVIKLHFEDLAFSDGKSDSV</sequence>
<accession>A0A284S1I7</accession>
<dbReference type="AlphaFoldDB" id="A0A284S1I7"/>
<name>A0A284S1I7_ARMOS</name>
<keyword evidence="2" id="KW-1185">Reference proteome</keyword>
<evidence type="ECO:0000313" key="1">
    <source>
        <dbReference type="EMBL" id="SJL14881.1"/>
    </source>
</evidence>